<proteinExistence type="predicted"/>
<name>S4RWH6_PETMA</name>
<evidence type="ECO:0000313" key="7">
    <source>
        <dbReference type="Ensembl" id="ENSPMAP00000009566.1"/>
    </source>
</evidence>
<dbReference type="GeneTree" id="ENSGT00390000018130"/>
<evidence type="ECO:0000256" key="1">
    <source>
        <dbReference type="ARBA" id="ARBA00004123"/>
    </source>
</evidence>
<evidence type="ECO:0000256" key="3">
    <source>
        <dbReference type="ARBA" id="ARBA00022454"/>
    </source>
</evidence>
<dbReference type="Gene3D" id="3.30.900.10">
    <property type="entry name" value="HORMA domain"/>
    <property type="match status" value="1"/>
</dbReference>
<protein>
    <recommendedName>
        <fullName evidence="6">HORMA domain-containing protein</fullName>
    </recommendedName>
</protein>
<evidence type="ECO:0000256" key="2">
    <source>
        <dbReference type="ARBA" id="ARBA00004286"/>
    </source>
</evidence>
<dbReference type="InterPro" id="IPR051294">
    <property type="entry name" value="HORMA_MeioticProgression"/>
</dbReference>
<dbReference type="OMA" id="QHLDEMP"/>
<dbReference type="STRING" id="7757.ENSPMAP00000009566"/>
<dbReference type="GO" id="GO:0005694">
    <property type="term" value="C:chromosome"/>
    <property type="evidence" value="ECO:0007669"/>
    <property type="project" value="UniProtKB-SubCell"/>
</dbReference>
<dbReference type="PANTHER" id="PTHR48225">
    <property type="entry name" value="HORMA DOMAIN-CONTAINING PROTEIN 1"/>
    <property type="match status" value="1"/>
</dbReference>
<dbReference type="PANTHER" id="PTHR48225:SF7">
    <property type="entry name" value="MEIOSIS-SPECIFIC PROTEIN HOP1"/>
    <property type="match status" value="1"/>
</dbReference>
<dbReference type="GO" id="GO:0005634">
    <property type="term" value="C:nucleus"/>
    <property type="evidence" value="ECO:0007669"/>
    <property type="project" value="UniProtKB-SubCell"/>
</dbReference>
<accession>S4RWH6</accession>
<dbReference type="Pfam" id="PF02301">
    <property type="entry name" value="HORMA"/>
    <property type="match status" value="1"/>
</dbReference>
<dbReference type="HOGENOM" id="CLU_2229347_0_0_1"/>
<feature type="domain" description="HORMA" evidence="6">
    <location>
        <begin position="1"/>
        <end position="97"/>
    </location>
</feature>
<keyword evidence="4" id="KW-0539">Nucleus</keyword>
<keyword evidence="3" id="KW-0158">Chromosome</keyword>
<dbReference type="InterPro" id="IPR036570">
    <property type="entry name" value="HORMA_dom_sf"/>
</dbReference>
<comment type="subcellular location">
    <subcellularLocation>
        <location evidence="2">Chromosome</location>
    </subcellularLocation>
    <subcellularLocation>
        <location evidence="1">Nucleus</location>
    </subcellularLocation>
</comment>
<dbReference type="AlphaFoldDB" id="S4RWH6"/>
<evidence type="ECO:0000259" key="6">
    <source>
        <dbReference type="PROSITE" id="PS50815"/>
    </source>
</evidence>
<reference evidence="7" key="2">
    <citation type="submission" date="2025-09" db="UniProtKB">
        <authorList>
            <consortium name="Ensembl"/>
        </authorList>
    </citation>
    <scope>IDENTIFICATION</scope>
</reference>
<evidence type="ECO:0000256" key="5">
    <source>
        <dbReference type="ARBA" id="ARBA00023254"/>
    </source>
</evidence>
<dbReference type="Ensembl" id="ENSPMAT00000009606.1">
    <property type="protein sequence ID" value="ENSPMAP00000009566.1"/>
    <property type="gene ID" value="ENSPMAG00000008686.1"/>
</dbReference>
<dbReference type="GO" id="GO:0051321">
    <property type="term" value="P:meiotic cell cycle"/>
    <property type="evidence" value="ECO:0007669"/>
    <property type="project" value="UniProtKB-KW"/>
</dbReference>
<evidence type="ECO:0000256" key="4">
    <source>
        <dbReference type="ARBA" id="ARBA00023242"/>
    </source>
</evidence>
<dbReference type="PROSITE" id="PS50815">
    <property type="entry name" value="HORMA"/>
    <property type="match status" value="1"/>
</dbReference>
<dbReference type="SUPFAM" id="SSF56019">
    <property type="entry name" value="The spindle assembly checkpoint protein mad2"/>
    <property type="match status" value="1"/>
</dbReference>
<organism evidence="7">
    <name type="scientific">Petromyzon marinus</name>
    <name type="common">Sea lamprey</name>
    <dbReference type="NCBI Taxonomy" id="7757"/>
    <lineage>
        <taxon>Eukaryota</taxon>
        <taxon>Metazoa</taxon>
        <taxon>Chordata</taxon>
        <taxon>Craniata</taxon>
        <taxon>Vertebrata</taxon>
        <taxon>Cyclostomata</taxon>
        <taxon>Hyperoartia</taxon>
        <taxon>Petromyzontiformes</taxon>
        <taxon>Petromyzontidae</taxon>
        <taxon>Petromyzon</taxon>
    </lineage>
</organism>
<dbReference type="InterPro" id="IPR003511">
    <property type="entry name" value="HORMA_dom"/>
</dbReference>
<reference evidence="7" key="1">
    <citation type="submission" date="2025-08" db="UniProtKB">
        <authorList>
            <consortium name="Ensembl"/>
        </authorList>
    </citation>
    <scope>IDENTIFICATION</scope>
</reference>
<keyword evidence="5" id="KW-0469">Meiosis</keyword>
<sequence>FCANSSKNNITFSIEETKRATILLIRKLFVLMQHLDEMPEDVSLTMKLFYYDEVTPEDYQPPGFRASSTDPLNFQGDPATLRVGHVASTFHSMKLRITVDRSQVDN</sequence>